<sequence length="996" mass="108148">MSSPSNYLKAYVIRGKTKELSRRLPEQVPVSVSRRRAYASHREHPEGDALSSVCRPRLPSDCSPASATTAARLAAHAYHYLTKRKKMLLLLPLLVSVTLLPAVFAIKSIGLIAVVPDAANLGTYNIQAENGCKKAIARVADEYRCYWIFRPATVSPDREVEHYINEVAKDTTLFHLVTMLGPTSEVGRKLADRFPQITISANEVAVSQTDPPNIQGAIYNKYQSIFLAGVAAGAVTKSNNVAIIANLGGLSSFWNMYLRGILYVNPVATVQYRVAYDNTWSNKTWGRQLAQEEIDGGADVIFAAGGALGSAGIRYAASKKIWVIGNNLDESRTTFANKSEEASQYIIGSTVFDAERAVEYMLAERLAGDFVPGNKQFDVTNGGVSFAHCSSQISCAALNQSFTFIDTSTGSVNVQVLTISNLLRLIETRMKVGSLNMPSVRGGIHDPYLLNNGSWSMLHTFGRRPSPLYSHSFTPLQNGYIFAFGGQTDLSDVSAELYSLYYDFSDYQPVILAPGSDKPPGLAYHSAAFCNGTQELVIFGGTDAKSAVSGDLWSFSVPSSSWTKLYVSGGPGARSFQASASAKDTLYVFGGQDISSSLQSDLWSYHIPSKTWTQLSKNTNGANGPFPSLNAGMTVANATTLLLFGGFDGVSDLSQLWSFDLESSKWNLLTPDSSDYSPPGRSHMAIVNLDARRVLFIGGVSQSVSQSESFIYNVALNKYQVDSNLHLPIKAQGMTAFAYNQADYLHSCKYFAGPICTPINKPAIVMYGGSEPGVGVVGTMLITFPNDEILPKPPVEISSTIKAIGIAISSFGIIFCIAMFVVLIIFREHPAFKSASIMFLGIYLLGATVALSGMVIYSRQEIQVASCTAGLFTFSTGCAILYSCIFFKNLRIMLLFKIKKASLKQYIGNAIWGSALFIPVLINLGVLIAFAEVSPYKLSTFESDGDSYTICASDNIQIWMWILLIPVGLLILGALYIGFGMYFPSRPLLVVLLPCS</sequence>
<dbReference type="GO" id="GO:0019760">
    <property type="term" value="P:glucosinolate metabolic process"/>
    <property type="evidence" value="ECO:0007669"/>
    <property type="project" value="UniProtKB-ARBA"/>
</dbReference>
<comment type="subcellular location">
    <subcellularLocation>
        <location evidence="1">Membrane</location>
        <topology evidence="1">Multi-pass membrane protein</topology>
    </subcellularLocation>
</comment>
<dbReference type="EMBL" id="QEAP01000405">
    <property type="protein sequence ID" value="TPX67283.1"/>
    <property type="molecule type" value="Genomic_DNA"/>
</dbReference>
<dbReference type="SUPFAM" id="SSF117281">
    <property type="entry name" value="Kelch motif"/>
    <property type="match status" value="1"/>
</dbReference>
<evidence type="ECO:0000256" key="1">
    <source>
        <dbReference type="ARBA" id="ARBA00004141"/>
    </source>
</evidence>
<dbReference type="GO" id="GO:0004930">
    <property type="term" value="F:G protein-coupled receptor activity"/>
    <property type="evidence" value="ECO:0007669"/>
    <property type="project" value="InterPro"/>
</dbReference>
<name>A0A507ET76_9FUNG</name>
<dbReference type="OrthoDB" id="2151837at2759"/>
<gene>
    <name evidence="11" type="ORF">CcCBS67573_g07561</name>
</gene>
<dbReference type="Gene3D" id="3.40.50.2300">
    <property type="match status" value="2"/>
</dbReference>
<dbReference type="Pfam" id="PF24681">
    <property type="entry name" value="Kelch_KLHDC2_KLHL20_DRC7"/>
    <property type="match status" value="1"/>
</dbReference>
<evidence type="ECO:0000256" key="3">
    <source>
        <dbReference type="ARBA" id="ARBA00022729"/>
    </source>
</evidence>
<accession>A0A507ET76</accession>
<dbReference type="AlphaFoldDB" id="A0A507ET76"/>
<evidence type="ECO:0000256" key="5">
    <source>
        <dbReference type="ARBA" id="ARBA00022989"/>
    </source>
</evidence>
<organism evidence="11 12">
    <name type="scientific">Chytriomyces confervae</name>
    <dbReference type="NCBI Taxonomy" id="246404"/>
    <lineage>
        <taxon>Eukaryota</taxon>
        <taxon>Fungi</taxon>
        <taxon>Fungi incertae sedis</taxon>
        <taxon>Chytridiomycota</taxon>
        <taxon>Chytridiomycota incertae sedis</taxon>
        <taxon>Chytridiomycetes</taxon>
        <taxon>Chytridiales</taxon>
        <taxon>Chytriomycetaceae</taxon>
        <taxon>Chytriomyces</taxon>
    </lineage>
</organism>
<reference evidence="11 12" key="1">
    <citation type="journal article" date="2019" name="Sci. Rep.">
        <title>Comparative genomics of chytrid fungi reveal insights into the obligate biotrophic and pathogenic lifestyle of Synchytrium endobioticum.</title>
        <authorList>
            <person name="van de Vossenberg B.T.L.H."/>
            <person name="Warris S."/>
            <person name="Nguyen H.D.T."/>
            <person name="van Gent-Pelzer M.P.E."/>
            <person name="Joly D.L."/>
            <person name="van de Geest H.C."/>
            <person name="Bonants P.J.M."/>
            <person name="Smith D.S."/>
            <person name="Levesque C.A."/>
            <person name="van der Lee T.A.J."/>
        </authorList>
    </citation>
    <scope>NUCLEOTIDE SEQUENCE [LARGE SCALE GENOMIC DNA]</scope>
    <source>
        <strain evidence="11 12">CBS 675.73</strain>
    </source>
</reference>
<keyword evidence="5 8" id="KW-1133">Transmembrane helix</keyword>
<feature type="transmembrane region" description="Helical" evidence="8">
    <location>
        <begin position="863"/>
        <end position="885"/>
    </location>
</feature>
<feature type="transmembrane region" description="Helical" evidence="8">
    <location>
        <begin position="958"/>
        <end position="979"/>
    </location>
</feature>
<keyword evidence="12" id="KW-1185">Reference proteome</keyword>
<dbReference type="Proteomes" id="UP000320333">
    <property type="component" value="Unassembled WGS sequence"/>
</dbReference>
<keyword evidence="2 8" id="KW-0812">Transmembrane</keyword>
<feature type="transmembrane region" description="Helical" evidence="8">
    <location>
        <begin position="88"/>
        <end position="106"/>
    </location>
</feature>
<dbReference type="STRING" id="246404.A0A507ET76"/>
<feature type="domain" description="G-protein coupled receptors family 3 profile" evidence="9">
    <location>
        <begin position="797"/>
        <end position="978"/>
    </location>
</feature>
<evidence type="ECO:0000259" key="9">
    <source>
        <dbReference type="Pfam" id="PF00003"/>
    </source>
</evidence>
<dbReference type="Pfam" id="PF00003">
    <property type="entry name" value="7tm_3"/>
    <property type="match status" value="1"/>
</dbReference>
<evidence type="ECO:0000256" key="7">
    <source>
        <dbReference type="ARBA" id="ARBA00023136"/>
    </source>
</evidence>
<evidence type="ECO:0000256" key="8">
    <source>
        <dbReference type="SAM" id="Phobius"/>
    </source>
</evidence>
<evidence type="ECO:0000256" key="6">
    <source>
        <dbReference type="ARBA" id="ARBA00023004"/>
    </source>
</evidence>
<dbReference type="GO" id="GO:0005886">
    <property type="term" value="C:plasma membrane"/>
    <property type="evidence" value="ECO:0007669"/>
    <property type="project" value="InterPro"/>
</dbReference>
<dbReference type="Gene3D" id="2.120.10.80">
    <property type="entry name" value="Kelch-type beta propeller"/>
    <property type="match status" value="2"/>
</dbReference>
<dbReference type="InterPro" id="IPR015915">
    <property type="entry name" value="Kelch-typ_b-propeller"/>
</dbReference>
<dbReference type="PANTHER" id="PTHR47435">
    <property type="entry name" value="KELCH REPEAT PROTEIN (AFU_ORTHOLOGUE AFUA_5G12780)"/>
    <property type="match status" value="1"/>
</dbReference>
<keyword evidence="3" id="KW-0732">Signal</keyword>
<proteinExistence type="predicted"/>
<protein>
    <recommendedName>
        <fullName evidence="13">G-protein coupled receptors family 3 profile domain-containing protein</fullName>
    </recommendedName>
</protein>
<feature type="domain" description="ABC transporter substrate-binding protein PnrA-like" evidence="10">
    <location>
        <begin position="156"/>
        <end position="394"/>
    </location>
</feature>
<feature type="transmembrane region" description="Helical" evidence="8">
    <location>
        <begin position="837"/>
        <end position="857"/>
    </location>
</feature>
<evidence type="ECO:0000256" key="4">
    <source>
        <dbReference type="ARBA" id="ARBA00022737"/>
    </source>
</evidence>
<evidence type="ECO:0000256" key="2">
    <source>
        <dbReference type="ARBA" id="ARBA00022692"/>
    </source>
</evidence>
<evidence type="ECO:0000259" key="10">
    <source>
        <dbReference type="Pfam" id="PF02608"/>
    </source>
</evidence>
<keyword evidence="6" id="KW-0408">Iron</keyword>
<dbReference type="InterPro" id="IPR017978">
    <property type="entry name" value="GPCR_3_C"/>
</dbReference>
<feature type="transmembrane region" description="Helical" evidence="8">
    <location>
        <begin position="906"/>
        <end position="931"/>
    </location>
</feature>
<evidence type="ECO:0000313" key="11">
    <source>
        <dbReference type="EMBL" id="TPX67283.1"/>
    </source>
</evidence>
<dbReference type="Pfam" id="PF02608">
    <property type="entry name" value="Bmp"/>
    <property type="match status" value="1"/>
</dbReference>
<feature type="transmembrane region" description="Helical" evidence="8">
    <location>
        <begin position="803"/>
        <end position="825"/>
    </location>
</feature>
<keyword evidence="7 8" id="KW-0472">Membrane</keyword>
<comment type="caution">
    <text evidence="11">The sequence shown here is derived from an EMBL/GenBank/DDBJ whole genome shotgun (WGS) entry which is preliminary data.</text>
</comment>
<dbReference type="InterPro" id="IPR003760">
    <property type="entry name" value="PnrA-like"/>
</dbReference>
<evidence type="ECO:0008006" key="13">
    <source>
        <dbReference type="Google" id="ProtNLM"/>
    </source>
</evidence>
<evidence type="ECO:0000313" key="12">
    <source>
        <dbReference type="Proteomes" id="UP000320333"/>
    </source>
</evidence>
<keyword evidence="4" id="KW-0677">Repeat</keyword>
<dbReference type="PANTHER" id="PTHR47435:SF4">
    <property type="entry name" value="KELCH REPEAT PROTEIN (AFU_ORTHOLOGUE AFUA_5G12780)"/>
    <property type="match status" value="1"/>
</dbReference>